<comment type="caution">
    <text evidence="5">The sequence shown here is derived from an EMBL/GenBank/DDBJ whole genome shotgun (WGS) entry which is preliminary data.</text>
</comment>
<gene>
    <name evidence="3" type="primary">glk</name>
    <name evidence="5" type="ORF">GCM10023205_10730</name>
</gene>
<dbReference type="SUPFAM" id="SSF53067">
    <property type="entry name" value="Actin-like ATPase domain"/>
    <property type="match status" value="1"/>
</dbReference>
<feature type="binding site" evidence="3">
    <location>
        <begin position="17"/>
        <end position="22"/>
    </location>
    <ligand>
        <name>ATP</name>
        <dbReference type="ChEBI" id="CHEBI:30616"/>
    </ligand>
</feature>
<keyword evidence="3" id="KW-0324">Glycolysis</keyword>
<comment type="similarity">
    <text evidence="3 4">Belongs to the bacterial glucokinase family.</text>
</comment>
<reference evidence="6" key="1">
    <citation type="journal article" date="2019" name="Int. J. Syst. Evol. Microbiol.">
        <title>The Global Catalogue of Microorganisms (GCM) 10K type strain sequencing project: providing services to taxonomists for standard genome sequencing and annotation.</title>
        <authorList>
            <consortium name="The Broad Institute Genomics Platform"/>
            <consortium name="The Broad Institute Genome Sequencing Center for Infectious Disease"/>
            <person name="Wu L."/>
            <person name="Ma J."/>
        </authorList>
    </citation>
    <scope>NUCLEOTIDE SEQUENCE [LARGE SCALE GENOMIC DNA]</scope>
    <source>
        <strain evidence="6">JCM 17986</strain>
    </source>
</reference>
<dbReference type="Gene3D" id="3.30.420.40">
    <property type="match status" value="1"/>
</dbReference>
<dbReference type="PANTHER" id="PTHR47690:SF1">
    <property type="entry name" value="GLUCOKINASE"/>
    <property type="match status" value="1"/>
</dbReference>
<dbReference type="EC" id="2.7.1.2" evidence="3"/>
<keyword evidence="6" id="KW-1185">Reference proteome</keyword>
<dbReference type="EMBL" id="BAABHS010000003">
    <property type="protein sequence ID" value="GAA4951656.1"/>
    <property type="molecule type" value="Genomic_DNA"/>
</dbReference>
<accession>A0ABP9GYR3</accession>
<name>A0ABP9GYR3_9ACTN</name>
<dbReference type="Pfam" id="PF02685">
    <property type="entry name" value="Glucokinase"/>
    <property type="match status" value="1"/>
</dbReference>
<dbReference type="RefSeq" id="WP_345674093.1">
    <property type="nucleotide sequence ID" value="NZ_BAABHS010000003.1"/>
</dbReference>
<keyword evidence="3" id="KW-0547">Nucleotide-binding</keyword>
<organism evidence="5 6">
    <name type="scientific">Yinghuangia aomiensis</name>
    <dbReference type="NCBI Taxonomy" id="676205"/>
    <lineage>
        <taxon>Bacteria</taxon>
        <taxon>Bacillati</taxon>
        <taxon>Actinomycetota</taxon>
        <taxon>Actinomycetes</taxon>
        <taxon>Kitasatosporales</taxon>
        <taxon>Streptomycetaceae</taxon>
        <taxon>Yinghuangia</taxon>
    </lineage>
</organism>
<dbReference type="InterPro" id="IPR050201">
    <property type="entry name" value="Bacterial_glucokinase"/>
</dbReference>
<keyword evidence="3" id="KW-0067">ATP-binding</keyword>
<dbReference type="InterPro" id="IPR043129">
    <property type="entry name" value="ATPase_NBD"/>
</dbReference>
<protein>
    <recommendedName>
        <fullName evidence="3">Glucokinase</fullName>
        <ecNumber evidence="3">2.7.1.2</ecNumber>
    </recommendedName>
    <alternativeName>
        <fullName evidence="3">Glucose kinase</fullName>
    </alternativeName>
</protein>
<dbReference type="CDD" id="cd24008">
    <property type="entry name" value="ASKHA_NBD_GLK"/>
    <property type="match status" value="1"/>
</dbReference>
<keyword evidence="2 3" id="KW-0418">Kinase</keyword>
<dbReference type="HAMAP" id="MF_00524">
    <property type="entry name" value="Glucokinase"/>
    <property type="match status" value="1"/>
</dbReference>
<keyword evidence="1 3" id="KW-0808">Transferase</keyword>
<evidence type="ECO:0000313" key="5">
    <source>
        <dbReference type="EMBL" id="GAA4951656.1"/>
    </source>
</evidence>
<comment type="subcellular location">
    <subcellularLocation>
        <location evidence="3">Cytoplasm</location>
    </subcellularLocation>
</comment>
<evidence type="ECO:0000256" key="4">
    <source>
        <dbReference type="RuleBase" id="RU004046"/>
    </source>
</evidence>
<proteinExistence type="inferred from homology"/>
<dbReference type="InterPro" id="IPR003836">
    <property type="entry name" value="Glucokinase"/>
</dbReference>
<sequence>MTYEVPLPTESRPWLVADIGGTNARFGLVTAPGAAAERVLVLRAAEHPDLEAAVEQYLAAVGAGRPGAVCAAVAGPVTGDRFRFTNGTWALSISDTRRRLDVDALHLINDFEALALSLPHLGDDDLVVIGDRRPDTSLPMAVLGPGTGLGVAGLVPVPGGGYVPLPGEGGHMLLRPGHGVDAEAIEVLLGERGGFGMVTAEHVLSGPGLTRLYRHVAKSHDATPEALSPADISGRALAGSDPLCTETIELFCRLLGTFAGSVALTLGARGGVFLAGGVLPRIAELLLDSEFRAGFETNPTMAAYLHRISTVLVTAPYPALVGAAAWLETHSGAQAREAVGV</sequence>
<evidence type="ECO:0000256" key="3">
    <source>
        <dbReference type="HAMAP-Rule" id="MF_00524"/>
    </source>
</evidence>
<evidence type="ECO:0000256" key="2">
    <source>
        <dbReference type="ARBA" id="ARBA00022777"/>
    </source>
</evidence>
<dbReference type="PANTHER" id="PTHR47690">
    <property type="entry name" value="GLUCOKINASE"/>
    <property type="match status" value="1"/>
</dbReference>
<evidence type="ECO:0000256" key="1">
    <source>
        <dbReference type="ARBA" id="ARBA00022679"/>
    </source>
</evidence>
<keyword evidence="3" id="KW-0963">Cytoplasm</keyword>
<dbReference type="Gene3D" id="3.40.367.20">
    <property type="match status" value="1"/>
</dbReference>
<evidence type="ECO:0000313" key="6">
    <source>
        <dbReference type="Proteomes" id="UP001500466"/>
    </source>
</evidence>
<dbReference type="Proteomes" id="UP001500466">
    <property type="component" value="Unassembled WGS sequence"/>
</dbReference>
<comment type="catalytic activity">
    <reaction evidence="3">
        <text>D-glucose + ATP = D-glucose 6-phosphate + ADP + H(+)</text>
        <dbReference type="Rhea" id="RHEA:17825"/>
        <dbReference type="ChEBI" id="CHEBI:4167"/>
        <dbReference type="ChEBI" id="CHEBI:15378"/>
        <dbReference type="ChEBI" id="CHEBI:30616"/>
        <dbReference type="ChEBI" id="CHEBI:61548"/>
        <dbReference type="ChEBI" id="CHEBI:456216"/>
        <dbReference type="EC" id="2.7.1.2"/>
    </reaction>
</comment>
<dbReference type="NCBIfam" id="TIGR00749">
    <property type="entry name" value="glk"/>
    <property type="match status" value="1"/>
</dbReference>